<dbReference type="InterPro" id="IPR001584">
    <property type="entry name" value="Integrase_cat-core"/>
</dbReference>
<feature type="domain" description="Integrase catalytic" evidence="1">
    <location>
        <begin position="1"/>
        <end position="69"/>
    </location>
</feature>
<dbReference type="InterPro" id="IPR012337">
    <property type="entry name" value="RNaseH-like_sf"/>
</dbReference>
<dbReference type="PANTHER" id="PTHR46889">
    <property type="entry name" value="TRANSPOSASE INSF FOR INSERTION SEQUENCE IS3B-RELATED"/>
    <property type="match status" value="1"/>
</dbReference>
<accession>A0A5E9PJ94</accession>
<dbReference type="Gene3D" id="3.30.420.10">
    <property type="entry name" value="Ribonuclease H-like superfamily/Ribonuclease H"/>
    <property type="match status" value="1"/>
</dbReference>
<dbReference type="GO" id="GO:0003676">
    <property type="term" value="F:nucleic acid binding"/>
    <property type="evidence" value="ECO:0007669"/>
    <property type="project" value="InterPro"/>
</dbReference>
<dbReference type="InterPro" id="IPR050900">
    <property type="entry name" value="Transposase_IS3/IS150/IS904"/>
</dbReference>
<dbReference type="SUPFAM" id="SSF53098">
    <property type="entry name" value="Ribonuclease H-like"/>
    <property type="match status" value="1"/>
</dbReference>
<evidence type="ECO:0000313" key="3">
    <source>
        <dbReference type="Proteomes" id="UP000297445"/>
    </source>
</evidence>
<dbReference type="EMBL" id="SNSA01000002">
    <property type="protein sequence ID" value="TEU28680.1"/>
    <property type="molecule type" value="Genomic_DNA"/>
</dbReference>
<reference evidence="2 3" key="1">
    <citation type="submission" date="2019-03" db="EMBL/GenBank/DDBJ databases">
        <title>Draft genome sequence of an environmental Acinetobacter seifertii from Brazil.</title>
        <authorList>
            <person name="Furlan J.P.R."/>
            <person name="Stehling E.G."/>
        </authorList>
    </citation>
    <scope>NUCLEOTIDE SEQUENCE [LARGE SCALE GENOMIC DNA]</scope>
    <source>
        <strain evidence="2 3">SAb133</strain>
    </source>
</reference>
<evidence type="ECO:0000313" key="2">
    <source>
        <dbReference type="EMBL" id="TEU28680.1"/>
    </source>
</evidence>
<name>A0A5E9PJ94_9GAMM</name>
<comment type="caution">
    <text evidence="2">The sequence shown here is derived from an EMBL/GenBank/DDBJ whole genome shotgun (WGS) entry which is preliminary data.</text>
</comment>
<feature type="non-terminal residue" evidence="2">
    <location>
        <position position="1"/>
    </location>
</feature>
<proteinExistence type="predicted"/>
<dbReference type="InterPro" id="IPR036397">
    <property type="entry name" value="RNaseH_sf"/>
</dbReference>
<dbReference type="RefSeq" id="WP_079282808.1">
    <property type="nucleotide sequence ID" value="NZ_SNSA01000002.1"/>
</dbReference>
<dbReference type="PANTHER" id="PTHR46889:SF4">
    <property type="entry name" value="TRANSPOSASE INSO FOR INSERTION SEQUENCE ELEMENT IS911B-RELATED"/>
    <property type="match status" value="1"/>
</dbReference>
<dbReference type="Pfam" id="PF13333">
    <property type="entry name" value="rve_2"/>
    <property type="match status" value="1"/>
</dbReference>
<dbReference type="AlphaFoldDB" id="A0A5E9PJ94"/>
<gene>
    <name evidence="2" type="ORF">E2R16_02835</name>
</gene>
<protein>
    <submittedName>
        <fullName evidence="2">IS3 family transposase</fullName>
    </submittedName>
</protein>
<sequence>MSRKGNCLDNAVIESFFGILKSECFHGEKFQSIDELEKTIREYIHYYNHERIKVKLQGLSPVQYRNQFIKTA</sequence>
<dbReference type="PROSITE" id="PS50994">
    <property type="entry name" value="INTEGRASE"/>
    <property type="match status" value="1"/>
</dbReference>
<evidence type="ECO:0000259" key="1">
    <source>
        <dbReference type="PROSITE" id="PS50994"/>
    </source>
</evidence>
<dbReference type="GO" id="GO:0015074">
    <property type="term" value="P:DNA integration"/>
    <property type="evidence" value="ECO:0007669"/>
    <property type="project" value="InterPro"/>
</dbReference>
<organism evidence="2 3">
    <name type="scientific">Acinetobacter seifertii</name>
    <dbReference type="NCBI Taxonomy" id="1530123"/>
    <lineage>
        <taxon>Bacteria</taxon>
        <taxon>Pseudomonadati</taxon>
        <taxon>Pseudomonadota</taxon>
        <taxon>Gammaproteobacteria</taxon>
        <taxon>Moraxellales</taxon>
        <taxon>Moraxellaceae</taxon>
        <taxon>Acinetobacter</taxon>
        <taxon>Acinetobacter calcoaceticus/baumannii complex</taxon>
    </lineage>
</organism>
<dbReference type="Proteomes" id="UP000297445">
    <property type="component" value="Unassembled WGS sequence"/>
</dbReference>